<evidence type="ECO:0000259" key="3">
    <source>
        <dbReference type="PROSITE" id="PS50110"/>
    </source>
</evidence>
<dbReference type="PANTHER" id="PTHR44591">
    <property type="entry name" value="STRESS RESPONSE REGULATOR PROTEIN 1"/>
    <property type="match status" value="1"/>
</dbReference>
<dbReference type="InterPro" id="IPR050595">
    <property type="entry name" value="Bact_response_regulator"/>
</dbReference>
<evidence type="ECO:0000256" key="1">
    <source>
        <dbReference type="ARBA" id="ARBA00022553"/>
    </source>
</evidence>
<feature type="domain" description="Response regulatory" evidence="3">
    <location>
        <begin position="21"/>
        <end position="139"/>
    </location>
</feature>
<feature type="modified residue" description="4-aspartylphosphate" evidence="2">
    <location>
        <position position="72"/>
    </location>
</feature>
<dbReference type="GO" id="GO:0000160">
    <property type="term" value="P:phosphorelay signal transduction system"/>
    <property type="evidence" value="ECO:0007669"/>
    <property type="project" value="InterPro"/>
</dbReference>
<dbReference type="PROSITE" id="PS50110">
    <property type="entry name" value="RESPONSE_REGULATORY"/>
    <property type="match status" value="1"/>
</dbReference>
<dbReference type="STRING" id="481446.NIT7645_00107"/>
<dbReference type="Gene3D" id="3.40.50.2300">
    <property type="match status" value="1"/>
</dbReference>
<dbReference type="RefSeq" id="WP_046210782.1">
    <property type="nucleotide sequence ID" value="NZ_CAKZKN010000104.1"/>
</dbReference>
<dbReference type="SMART" id="SM00448">
    <property type="entry name" value="REC"/>
    <property type="match status" value="1"/>
</dbReference>
<keyword evidence="5" id="KW-1185">Reference proteome</keyword>
<sequence>MTGPVLTSTANRAVSAAPQLCIVVLDDSEFDRSRMRRMITQTSAGVKVVTCDNIADFKVALEQHPVDLCLVDHQLRDASGLDAIAALKDQSGCADVPVVMVSGFEDTESIVSSMRAGCVNYVGKESLTAQKLHDVIFTSIAETFSDPELEEQVNKAARDVISGLAQGCISELQPRLRRMYRQISFIRGCHAQGVLPSPEALDEIEDHCLNIWRFFDEVEAYSASFGETRH</sequence>
<dbReference type="Proteomes" id="UP000043764">
    <property type="component" value="Unassembled WGS sequence"/>
</dbReference>
<evidence type="ECO:0000313" key="4">
    <source>
        <dbReference type="EMBL" id="CRL10563.1"/>
    </source>
</evidence>
<name>A0A0H5D1D5_9RHOB</name>
<organism evidence="4 5">
    <name type="scientific">Phaeobacter italicus</name>
    <dbReference type="NCBI Taxonomy" id="481446"/>
    <lineage>
        <taxon>Bacteria</taxon>
        <taxon>Pseudomonadati</taxon>
        <taxon>Pseudomonadota</taxon>
        <taxon>Alphaproteobacteria</taxon>
        <taxon>Rhodobacterales</taxon>
        <taxon>Roseobacteraceae</taxon>
        <taxon>Phaeobacter</taxon>
    </lineage>
</organism>
<dbReference type="SUPFAM" id="SSF52172">
    <property type="entry name" value="CheY-like"/>
    <property type="match status" value="1"/>
</dbReference>
<dbReference type="InterPro" id="IPR011006">
    <property type="entry name" value="CheY-like_superfamily"/>
</dbReference>
<evidence type="ECO:0000313" key="5">
    <source>
        <dbReference type="Proteomes" id="UP000043764"/>
    </source>
</evidence>
<reference evidence="5" key="1">
    <citation type="submission" date="2015-05" db="EMBL/GenBank/DDBJ databases">
        <authorList>
            <person name="Rodrigo-Torres Lidia"/>
            <person name="Arahal R.David."/>
        </authorList>
    </citation>
    <scope>NUCLEOTIDE SEQUENCE [LARGE SCALE GENOMIC DNA]</scope>
    <source>
        <strain evidence="5">CECT 7321</strain>
    </source>
</reference>
<keyword evidence="1 2" id="KW-0597">Phosphoprotein</keyword>
<dbReference type="CDD" id="cd00156">
    <property type="entry name" value="REC"/>
    <property type="match status" value="1"/>
</dbReference>
<dbReference type="AlphaFoldDB" id="A0A0H5D1D5"/>
<accession>A0A0H5D1D5</accession>
<proteinExistence type="predicted"/>
<dbReference type="PANTHER" id="PTHR44591:SF3">
    <property type="entry name" value="RESPONSE REGULATORY DOMAIN-CONTAINING PROTEIN"/>
    <property type="match status" value="1"/>
</dbReference>
<gene>
    <name evidence="4" type="primary">divK</name>
    <name evidence="4" type="ORF">NIT7321_01409</name>
</gene>
<dbReference type="InterPro" id="IPR001789">
    <property type="entry name" value="Sig_transdc_resp-reg_receiver"/>
</dbReference>
<evidence type="ECO:0000256" key="2">
    <source>
        <dbReference type="PROSITE-ProRule" id="PRU00169"/>
    </source>
</evidence>
<protein>
    <submittedName>
        <fullName evidence="4">Polar-differentiation response regulator DivK</fullName>
    </submittedName>
</protein>
<dbReference type="Pfam" id="PF00072">
    <property type="entry name" value="Response_reg"/>
    <property type="match status" value="1"/>
</dbReference>
<dbReference type="EMBL" id="CVRL01000013">
    <property type="protein sequence ID" value="CRL10563.1"/>
    <property type="molecule type" value="Genomic_DNA"/>
</dbReference>